<dbReference type="GO" id="GO:0016301">
    <property type="term" value="F:kinase activity"/>
    <property type="evidence" value="ECO:0007669"/>
    <property type="project" value="UniProtKB-KW"/>
</dbReference>
<proteinExistence type="predicted"/>
<dbReference type="Gene3D" id="3.40.1190.20">
    <property type="match status" value="1"/>
</dbReference>
<dbReference type="EMBL" id="JAERWK010000017">
    <property type="protein sequence ID" value="MBM9468370.1"/>
    <property type="molecule type" value="Genomic_DNA"/>
</dbReference>
<keyword evidence="3" id="KW-1185">Reference proteome</keyword>
<dbReference type="InterPro" id="IPR052562">
    <property type="entry name" value="Ketohexokinase-related"/>
</dbReference>
<keyword evidence="2" id="KW-0418">Kinase</keyword>
<dbReference type="SUPFAM" id="SSF53613">
    <property type="entry name" value="Ribokinase-like"/>
    <property type="match status" value="1"/>
</dbReference>
<evidence type="ECO:0000313" key="2">
    <source>
        <dbReference type="EMBL" id="MBM9468370.1"/>
    </source>
</evidence>
<dbReference type="PANTHER" id="PTHR42774">
    <property type="entry name" value="PHOSPHOTRANSFERASE SYSTEM TRANSPORT PROTEIN"/>
    <property type="match status" value="1"/>
</dbReference>
<dbReference type="Proteomes" id="UP000663792">
    <property type="component" value="Unassembled WGS sequence"/>
</dbReference>
<sequence length="300" mass="30904">MARDTPRPLGVFVGLATLDIVHRVTAPPARNEKITATRQDVAAGGPAANAAVVFAALGGRARLVTALGVSPVADLIRADLVRAGVEVVDLIPDDPAAPAISAVTVVQGSGDRSVVSMDATARTVPAPADPVALVVPADVVLVDGHHPDLAVAAATAAAAAGIPVVLDAGRWKPVFARLVPVADDVVCSADFRWEGRGTVDDSAAALRAQPGAERLVAVTHGSDPIMWWRGERGGEVAVPAVEAVDTLGAGDALHGAHAFFRAHPEMSDADRLTRAARIAARRVASVGPRDWLDELRRGSR</sequence>
<protein>
    <submittedName>
        <fullName evidence="2">Kinase</fullName>
    </submittedName>
</protein>
<organism evidence="2 3">
    <name type="scientific">Nakamurella leprariae</name>
    <dbReference type="NCBI Taxonomy" id="2803911"/>
    <lineage>
        <taxon>Bacteria</taxon>
        <taxon>Bacillati</taxon>
        <taxon>Actinomycetota</taxon>
        <taxon>Actinomycetes</taxon>
        <taxon>Nakamurellales</taxon>
        <taxon>Nakamurellaceae</taxon>
        <taxon>Nakamurella</taxon>
    </lineage>
</organism>
<comment type="caution">
    <text evidence="2">The sequence shown here is derived from an EMBL/GenBank/DDBJ whole genome shotgun (WGS) entry which is preliminary data.</text>
</comment>
<dbReference type="AlphaFoldDB" id="A0A939BZP0"/>
<dbReference type="InterPro" id="IPR029056">
    <property type="entry name" value="Ribokinase-like"/>
</dbReference>
<dbReference type="InterPro" id="IPR011611">
    <property type="entry name" value="PfkB_dom"/>
</dbReference>
<dbReference type="Pfam" id="PF00294">
    <property type="entry name" value="PfkB"/>
    <property type="match status" value="1"/>
</dbReference>
<gene>
    <name evidence="2" type="ORF">JL106_13890</name>
</gene>
<reference evidence="2" key="1">
    <citation type="submission" date="2021-01" db="EMBL/GenBank/DDBJ databases">
        <title>YIM 132084 draft genome.</title>
        <authorList>
            <person name="An D."/>
        </authorList>
    </citation>
    <scope>NUCLEOTIDE SEQUENCE</scope>
    <source>
        <strain evidence="2">YIM 132084</strain>
    </source>
</reference>
<dbReference type="PANTHER" id="PTHR42774:SF3">
    <property type="entry name" value="KETOHEXOKINASE"/>
    <property type="match status" value="1"/>
</dbReference>
<evidence type="ECO:0000259" key="1">
    <source>
        <dbReference type="Pfam" id="PF00294"/>
    </source>
</evidence>
<keyword evidence="2" id="KW-0808">Transferase</keyword>
<feature type="domain" description="Carbohydrate kinase PfkB" evidence="1">
    <location>
        <begin position="11"/>
        <end position="289"/>
    </location>
</feature>
<evidence type="ECO:0000313" key="3">
    <source>
        <dbReference type="Proteomes" id="UP000663792"/>
    </source>
</evidence>
<dbReference type="RefSeq" id="WP_205261330.1">
    <property type="nucleotide sequence ID" value="NZ_JAERWK010000017.1"/>
</dbReference>
<name>A0A939BZP0_9ACTN</name>
<accession>A0A939BZP0</accession>